<keyword evidence="14" id="KW-1185">Reference proteome</keyword>
<dbReference type="Pfam" id="PF17766">
    <property type="entry name" value="fn3_6"/>
    <property type="match status" value="1"/>
</dbReference>
<feature type="active site" description="Charge relay system" evidence="8 9">
    <location>
        <position position="472"/>
    </location>
</feature>
<dbReference type="Gene3D" id="2.60.40.2310">
    <property type="match status" value="1"/>
</dbReference>
<dbReference type="PANTHER" id="PTHR10795">
    <property type="entry name" value="PROPROTEIN CONVERTASE SUBTILISIN/KEXIN"/>
    <property type="match status" value="1"/>
</dbReference>
<sequence length="690" mass="72782">MGALPKHDDQYTPSSHHLSLLQEVVDDRQLGSAELLIRSYKRSFNGFAAKLTDDEAQKISSRKDVVSVFPSKKLQLQTTRSWDFLGLPQPTMIKNPAGIANDIVVGIIDSGIWPELPSFDDRGFGPPPAKWKGVCRGGTNFTCNNKIIGARYYSSQSARDDQGHGTHTASTAAGNVLKDVSFYGLASGVARGGLPSARIAVYQVCDDLGCSSADILAAFDDAIADGVDVISVSIGTPEAVDIDADTVAIGGFHAARRGILTVHSAGNSGPQSATTCSVAPWLLSVAASTIDRKFESKVVLGNRKIVTGISVNAFAWNGLESPLIHGDPSIGCPGACGNKIVICDSINEKELAFEAGAKGVIYPYNTPDDASVVALPAAGVDFQTLDAVISYQNSTKNPVAKILKSDTVRDPGAPLVASFSSRGPNSIISGILKPDVSAPGVDILAGFSPVASLSENPYDKRRYNFNVLSGTSMACPHVTGVVAYLKTMHPDWSPSALKSAILTTATPMHPGNVQDPTLTYVSTEFAYGSGQLNPVNATNPGLVYETSAQDDINLLCNLGYDTARIRSVTGDKNSTCLARADPAAIKDFNYPSITADVSRTRAAFQIAFLRTVTNVGTAKSTYTSQIVPTMGRLKIEVTPPVLSFGSLNEKKSFTVTVSGSKAPAEGFLASASLIWGDGVHSVRSPIVIYT</sequence>
<dbReference type="InterPro" id="IPR037045">
    <property type="entry name" value="S8pro/Inhibitor_I9_sf"/>
</dbReference>
<evidence type="ECO:0000256" key="1">
    <source>
        <dbReference type="ARBA" id="ARBA00004613"/>
    </source>
</evidence>
<comment type="subcellular location">
    <subcellularLocation>
        <location evidence="1">Secreted</location>
    </subcellularLocation>
</comment>
<evidence type="ECO:0000313" key="13">
    <source>
        <dbReference type="EMBL" id="CAI0465958.1"/>
    </source>
</evidence>
<feature type="domain" description="Subtilisin-like protease fibronectin type-III" evidence="12">
    <location>
        <begin position="587"/>
        <end position="688"/>
    </location>
</feature>
<organism evidence="13 14">
    <name type="scientific">Linum tenue</name>
    <dbReference type="NCBI Taxonomy" id="586396"/>
    <lineage>
        <taxon>Eukaryota</taxon>
        <taxon>Viridiplantae</taxon>
        <taxon>Streptophyta</taxon>
        <taxon>Embryophyta</taxon>
        <taxon>Tracheophyta</taxon>
        <taxon>Spermatophyta</taxon>
        <taxon>Magnoliopsida</taxon>
        <taxon>eudicotyledons</taxon>
        <taxon>Gunneridae</taxon>
        <taxon>Pentapetalae</taxon>
        <taxon>rosids</taxon>
        <taxon>fabids</taxon>
        <taxon>Malpighiales</taxon>
        <taxon>Linaceae</taxon>
        <taxon>Linum</taxon>
    </lineage>
</organism>
<feature type="domain" description="Peptidase S8/S53" evidence="10">
    <location>
        <begin position="101"/>
        <end position="526"/>
    </location>
</feature>
<keyword evidence="7 9" id="KW-0720">Serine protease</keyword>
<dbReference type="Gene3D" id="3.50.30.30">
    <property type="match status" value="1"/>
</dbReference>
<evidence type="ECO:0000256" key="8">
    <source>
        <dbReference type="PIRSR" id="PIRSR615500-1"/>
    </source>
</evidence>
<dbReference type="SUPFAM" id="SSF52743">
    <property type="entry name" value="Subtilisin-like"/>
    <property type="match status" value="1"/>
</dbReference>
<protein>
    <submittedName>
        <fullName evidence="13">Uncharacterized protein</fullName>
    </submittedName>
</protein>
<dbReference type="AlphaFoldDB" id="A0AAV0P480"/>
<dbReference type="InterPro" id="IPR000209">
    <property type="entry name" value="Peptidase_S8/S53_dom"/>
</dbReference>
<keyword evidence="5" id="KW-0732">Signal</keyword>
<dbReference type="PRINTS" id="PR00723">
    <property type="entry name" value="SUBTILISIN"/>
</dbReference>
<evidence type="ECO:0000259" key="12">
    <source>
        <dbReference type="Pfam" id="PF17766"/>
    </source>
</evidence>
<feature type="active site" description="Charge relay system" evidence="8 9">
    <location>
        <position position="164"/>
    </location>
</feature>
<dbReference type="EMBL" id="CAMGYJ010000008">
    <property type="protein sequence ID" value="CAI0465958.1"/>
    <property type="molecule type" value="Genomic_DNA"/>
</dbReference>
<dbReference type="InterPro" id="IPR041469">
    <property type="entry name" value="Subtilisin-like_FN3"/>
</dbReference>
<evidence type="ECO:0000256" key="6">
    <source>
        <dbReference type="ARBA" id="ARBA00022801"/>
    </source>
</evidence>
<dbReference type="PROSITE" id="PS00138">
    <property type="entry name" value="SUBTILASE_SER"/>
    <property type="match status" value="1"/>
</dbReference>
<evidence type="ECO:0000256" key="4">
    <source>
        <dbReference type="ARBA" id="ARBA00022670"/>
    </source>
</evidence>
<dbReference type="InterPro" id="IPR015500">
    <property type="entry name" value="Peptidase_S8_subtilisin-rel"/>
</dbReference>
<comment type="caution">
    <text evidence="13">The sequence shown here is derived from an EMBL/GenBank/DDBJ whole genome shotgun (WGS) entry which is preliminary data.</text>
</comment>
<feature type="domain" description="Inhibitor I9" evidence="11">
    <location>
        <begin position="6"/>
        <end position="77"/>
    </location>
</feature>
<comment type="similarity">
    <text evidence="2 9">Belongs to the peptidase S8 family.</text>
</comment>
<dbReference type="InterPro" id="IPR010259">
    <property type="entry name" value="S8pro/Inhibitor_I9"/>
</dbReference>
<dbReference type="Proteomes" id="UP001154282">
    <property type="component" value="Unassembled WGS sequence"/>
</dbReference>
<evidence type="ECO:0000313" key="14">
    <source>
        <dbReference type="Proteomes" id="UP001154282"/>
    </source>
</evidence>
<evidence type="ECO:0000256" key="3">
    <source>
        <dbReference type="ARBA" id="ARBA00022525"/>
    </source>
</evidence>
<dbReference type="CDD" id="cd02120">
    <property type="entry name" value="PA_subtilisin_like"/>
    <property type="match status" value="1"/>
</dbReference>
<evidence type="ECO:0000259" key="11">
    <source>
        <dbReference type="Pfam" id="PF05922"/>
    </source>
</evidence>
<dbReference type="Gene3D" id="3.30.70.80">
    <property type="entry name" value="Peptidase S8 propeptide/proteinase inhibitor I9"/>
    <property type="match status" value="1"/>
</dbReference>
<dbReference type="GO" id="GO:0004252">
    <property type="term" value="F:serine-type endopeptidase activity"/>
    <property type="evidence" value="ECO:0007669"/>
    <property type="project" value="UniProtKB-UniRule"/>
</dbReference>
<dbReference type="InterPro" id="IPR023828">
    <property type="entry name" value="Peptidase_S8_Ser-AS"/>
</dbReference>
<dbReference type="InterPro" id="IPR045051">
    <property type="entry name" value="SBT"/>
</dbReference>
<evidence type="ECO:0000256" key="9">
    <source>
        <dbReference type="PROSITE-ProRule" id="PRU01240"/>
    </source>
</evidence>
<gene>
    <name evidence="13" type="ORF">LITE_LOCUS36831</name>
</gene>
<keyword evidence="4 9" id="KW-0645">Protease</keyword>
<keyword evidence="3" id="KW-0964">Secreted</keyword>
<dbReference type="InterPro" id="IPR036852">
    <property type="entry name" value="Peptidase_S8/S53_dom_sf"/>
</dbReference>
<dbReference type="GO" id="GO:0006508">
    <property type="term" value="P:proteolysis"/>
    <property type="evidence" value="ECO:0007669"/>
    <property type="project" value="UniProtKB-KW"/>
</dbReference>
<keyword evidence="6 9" id="KW-0378">Hydrolase</keyword>
<evidence type="ECO:0000259" key="10">
    <source>
        <dbReference type="Pfam" id="PF00082"/>
    </source>
</evidence>
<evidence type="ECO:0000256" key="7">
    <source>
        <dbReference type="ARBA" id="ARBA00022825"/>
    </source>
</evidence>
<dbReference type="PROSITE" id="PS51892">
    <property type="entry name" value="SUBTILASE"/>
    <property type="match status" value="1"/>
</dbReference>
<dbReference type="Pfam" id="PF00082">
    <property type="entry name" value="Peptidase_S8"/>
    <property type="match status" value="1"/>
</dbReference>
<dbReference type="Gene3D" id="3.40.50.200">
    <property type="entry name" value="Peptidase S8/S53 domain"/>
    <property type="match status" value="1"/>
</dbReference>
<dbReference type="CDD" id="cd04852">
    <property type="entry name" value="Peptidases_S8_3"/>
    <property type="match status" value="1"/>
</dbReference>
<evidence type="ECO:0000256" key="5">
    <source>
        <dbReference type="ARBA" id="ARBA00022729"/>
    </source>
</evidence>
<reference evidence="13" key="1">
    <citation type="submission" date="2022-08" db="EMBL/GenBank/DDBJ databases">
        <authorList>
            <person name="Gutierrez-Valencia J."/>
        </authorList>
    </citation>
    <scope>NUCLEOTIDE SEQUENCE</scope>
</reference>
<dbReference type="Pfam" id="PF05922">
    <property type="entry name" value="Inhibitor_I9"/>
    <property type="match status" value="1"/>
</dbReference>
<feature type="active site" description="Charge relay system" evidence="8 9">
    <location>
        <position position="109"/>
    </location>
</feature>
<name>A0AAV0P480_9ROSI</name>
<evidence type="ECO:0000256" key="2">
    <source>
        <dbReference type="ARBA" id="ARBA00011073"/>
    </source>
</evidence>
<accession>A0AAV0P480</accession>
<proteinExistence type="inferred from homology"/>
<dbReference type="InterPro" id="IPR034197">
    <property type="entry name" value="Peptidases_S8_3"/>
</dbReference>
<dbReference type="GO" id="GO:0005576">
    <property type="term" value="C:extracellular region"/>
    <property type="evidence" value="ECO:0007669"/>
    <property type="project" value="UniProtKB-SubCell"/>
</dbReference>